<comment type="caution">
    <text evidence="2">The sequence shown here is derived from an EMBL/GenBank/DDBJ whole genome shotgun (WGS) entry which is preliminary data.</text>
</comment>
<feature type="region of interest" description="Disordered" evidence="1">
    <location>
        <begin position="1"/>
        <end position="163"/>
    </location>
</feature>
<feature type="compositionally biased region" description="Basic and acidic residues" evidence="1">
    <location>
        <begin position="56"/>
        <end position="67"/>
    </location>
</feature>
<evidence type="ECO:0000313" key="3">
    <source>
        <dbReference type="Proteomes" id="UP001066276"/>
    </source>
</evidence>
<feature type="compositionally biased region" description="Basic and acidic residues" evidence="1">
    <location>
        <begin position="207"/>
        <end position="222"/>
    </location>
</feature>
<feature type="region of interest" description="Disordered" evidence="1">
    <location>
        <begin position="191"/>
        <end position="244"/>
    </location>
</feature>
<dbReference type="AlphaFoldDB" id="A0AAV7REQ0"/>
<reference evidence="2" key="1">
    <citation type="journal article" date="2022" name="bioRxiv">
        <title>Sequencing and chromosome-scale assembly of the giantPleurodeles waltlgenome.</title>
        <authorList>
            <person name="Brown T."/>
            <person name="Elewa A."/>
            <person name="Iarovenko S."/>
            <person name="Subramanian E."/>
            <person name="Araus A.J."/>
            <person name="Petzold A."/>
            <person name="Susuki M."/>
            <person name="Suzuki K.-i.T."/>
            <person name="Hayashi T."/>
            <person name="Toyoda A."/>
            <person name="Oliveira C."/>
            <person name="Osipova E."/>
            <person name="Leigh N.D."/>
            <person name="Simon A."/>
            <person name="Yun M.H."/>
        </authorList>
    </citation>
    <scope>NUCLEOTIDE SEQUENCE</scope>
    <source>
        <strain evidence="2">20211129_DDA</strain>
        <tissue evidence="2">Liver</tissue>
    </source>
</reference>
<sequence length="255" mass="28329">MRTQGEVKCRAPNGTKKKPQEQGRAEKQKPCPGGRRQEGHLSPTGVQDPKMPNQREGNHETTEKEKSGTAATSRNTQEPKPIACRLKHHRSTSRNRGSPPHRSPCHTKTRQRASTEPEWKRKNLRHRQAALTLGSTNQEAGKRTSRARAATTATEGGSQASPFLLAPSAQLPVAQLAGRWKTPNCYQRPLKLTWQPSREGPRTAPYHPRDFCPTKEPHDTAEGTRTAPGRYKGPPYFPTRARPVATVRQTAALPQ</sequence>
<accession>A0AAV7REQ0</accession>
<proteinExistence type="predicted"/>
<evidence type="ECO:0000313" key="2">
    <source>
        <dbReference type="EMBL" id="KAJ1150931.1"/>
    </source>
</evidence>
<gene>
    <name evidence="2" type="ORF">NDU88_003718</name>
</gene>
<dbReference type="EMBL" id="JANPWB010000009">
    <property type="protein sequence ID" value="KAJ1150931.1"/>
    <property type="molecule type" value="Genomic_DNA"/>
</dbReference>
<protein>
    <submittedName>
        <fullName evidence="2">Uncharacterized protein</fullName>
    </submittedName>
</protein>
<evidence type="ECO:0000256" key="1">
    <source>
        <dbReference type="SAM" id="MobiDB-lite"/>
    </source>
</evidence>
<dbReference type="Proteomes" id="UP001066276">
    <property type="component" value="Chromosome 5"/>
</dbReference>
<feature type="compositionally biased region" description="Polar residues" evidence="1">
    <location>
        <begin position="69"/>
        <end position="78"/>
    </location>
</feature>
<organism evidence="2 3">
    <name type="scientific">Pleurodeles waltl</name>
    <name type="common">Iberian ribbed newt</name>
    <dbReference type="NCBI Taxonomy" id="8319"/>
    <lineage>
        <taxon>Eukaryota</taxon>
        <taxon>Metazoa</taxon>
        <taxon>Chordata</taxon>
        <taxon>Craniata</taxon>
        <taxon>Vertebrata</taxon>
        <taxon>Euteleostomi</taxon>
        <taxon>Amphibia</taxon>
        <taxon>Batrachia</taxon>
        <taxon>Caudata</taxon>
        <taxon>Salamandroidea</taxon>
        <taxon>Salamandridae</taxon>
        <taxon>Pleurodelinae</taxon>
        <taxon>Pleurodeles</taxon>
    </lineage>
</organism>
<name>A0AAV7REQ0_PLEWA</name>
<keyword evidence="3" id="KW-1185">Reference proteome</keyword>
<feature type="compositionally biased region" description="Basic and acidic residues" evidence="1">
    <location>
        <begin position="18"/>
        <end position="39"/>
    </location>
</feature>